<dbReference type="SUPFAM" id="SSF56784">
    <property type="entry name" value="HAD-like"/>
    <property type="match status" value="1"/>
</dbReference>
<dbReference type="NCBIfam" id="TIGR01494">
    <property type="entry name" value="ATPase_P-type"/>
    <property type="match status" value="1"/>
</dbReference>
<dbReference type="InterPro" id="IPR023299">
    <property type="entry name" value="ATPase_P-typ_cyto_dom_N"/>
</dbReference>
<evidence type="ECO:0000256" key="5">
    <source>
        <dbReference type="ARBA" id="ARBA00022692"/>
    </source>
</evidence>
<evidence type="ECO:0000256" key="3">
    <source>
        <dbReference type="ARBA" id="ARBA00022475"/>
    </source>
</evidence>
<dbReference type="GO" id="GO:0005524">
    <property type="term" value="F:ATP binding"/>
    <property type="evidence" value="ECO:0007669"/>
    <property type="project" value="InterPro"/>
</dbReference>
<organism evidence="12 13">
    <name type="scientific">Nitritalea halalkaliphila LW7</name>
    <dbReference type="NCBI Taxonomy" id="1189621"/>
    <lineage>
        <taxon>Bacteria</taxon>
        <taxon>Pseudomonadati</taxon>
        <taxon>Bacteroidota</taxon>
        <taxon>Cytophagia</taxon>
        <taxon>Cytophagales</taxon>
        <taxon>Cyclobacteriaceae</taxon>
        <taxon>Nitritalea</taxon>
    </lineage>
</organism>
<evidence type="ECO:0000256" key="9">
    <source>
        <dbReference type="ARBA" id="ARBA00023065"/>
    </source>
</evidence>
<evidence type="ECO:0000256" key="4">
    <source>
        <dbReference type="ARBA" id="ARBA00022553"/>
    </source>
</evidence>
<keyword evidence="9" id="KW-0406">Ion transport</keyword>
<keyword evidence="10 11" id="KW-0472">Membrane</keyword>
<dbReference type="InterPro" id="IPR001757">
    <property type="entry name" value="P_typ_ATPase"/>
</dbReference>
<evidence type="ECO:0000256" key="11">
    <source>
        <dbReference type="SAM" id="Phobius"/>
    </source>
</evidence>
<reference evidence="12 13" key="1">
    <citation type="submission" date="2012-05" db="EMBL/GenBank/DDBJ databases">
        <title>Genome sequence of Nitritalea halalkaliphila LW7.</title>
        <authorList>
            <person name="Jangir P.K."/>
            <person name="Singh A."/>
            <person name="Shivaji S."/>
            <person name="Sharma R."/>
        </authorList>
    </citation>
    <scope>NUCLEOTIDE SEQUENCE [LARGE SCALE GENOMIC DNA]</scope>
    <source>
        <strain evidence="12 13">LW7</strain>
    </source>
</reference>
<feature type="transmembrane region" description="Helical" evidence="11">
    <location>
        <begin position="172"/>
        <end position="191"/>
    </location>
</feature>
<protein>
    <submittedName>
        <fullName evidence="12">E1-E2 ATPase-associated domain-containing protein</fullName>
    </submittedName>
</protein>
<evidence type="ECO:0000256" key="1">
    <source>
        <dbReference type="ARBA" id="ARBA00004651"/>
    </source>
</evidence>
<gene>
    <name evidence="12" type="ORF">A3SI_09138</name>
</gene>
<dbReference type="PRINTS" id="PR00119">
    <property type="entry name" value="CATATPASE"/>
</dbReference>
<evidence type="ECO:0000256" key="8">
    <source>
        <dbReference type="ARBA" id="ARBA00022989"/>
    </source>
</evidence>
<comment type="subcellular location">
    <subcellularLocation>
        <location evidence="1">Cell membrane</location>
        <topology evidence="1">Multi-pass membrane protein</topology>
    </subcellularLocation>
</comment>
<keyword evidence="7" id="KW-1278">Translocase</keyword>
<dbReference type="Pfam" id="PF00702">
    <property type="entry name" value="Hydrolase"/>
    <property type="match status" value="1"/>
</dbReference>
<name>I5C467_9BACT</name>
<keyword evidence="2" id="KW-0813">Transport</keyword>
<keyword evidence="6" id="KW-0460">Magnesium</keyword>
<keyword evidence="5 11" id="KW-0812">Transmembrane</keyword>
<comment type="caution">
    <text evidence="12">The sequence shown here is derived from an EMBL/GenBank/DDBJ whole genome shotgun (WGS) entry which is preliminary data.</text>
</comment>
<dbReference type="Gene3D" id="3.40.1110.10">
    <property type="entry name" value="Calcium-transporting ATPase, cytoplasmic domain N"/>
    <property type="match status" value="1"/>
</dbReference>
<keyword evidence="3" id="KW-1003">Cell membrane</keyword>
<dbReference type="Proteomes" id="UP000005551">
    <property type="component" value="Unassembled WGS sequence"/>
</dbReference>
<evidence type="ECO:0000256" key="2">
    <source>
        <dbReference type="ARBA" id="ARBA00022448"/>
    </source>
</evidence>
<dbReference type="GO" id="GO:0016887">
    <property type="term" value="F:ATP hydrolysis activity"/>
    <property type="evidence" value="ECO:0007669"/>
    <property type="project" value="InterPro"/>
</dbReference>
<dbReference type="STRING" id="1189621.A3SI_09138"/>
<evidence type="ECO:0000256" key="7">
    <source>
        <dbReference type="ARBA" id="ARBA00022967"/>
    </source>
</evidence>
<evidence type="ECO:0000256" key="6">
    <source>
        <dbReference type="ARBA" id="ARBA00022842"/>
    </source>
</evidence>
<evidence type="ECO:0000313" key="13">
    <source>
        <dbReference type="Proteomes" id="UP000005551"/>
    </source>
</evidence>
<proteinExistence type="predicted"/>
<keyword evidence="13" id="KW-1185">Reference proteome</keyword>
<dbReference type="AlphaFoldDB" id="I5C467"/>
<accession>I5C467</accession>
<dbReference type="PANTHER" id="PTHR43520">
    <property type="entry name" value="ATP7, ISOFORM B"/>
    <property type="match status" value="1"/>
</dbReference>
<keyword evidence="4" id="KW-0597">Phosphoprotein</keyword>
<dbReference type="GO" id="GO:0055070">
    <property type="term" value="P:copper ion homeostasis"/>
    <property type="evidence" value="ECO:0007669"/>
    <property type="project" value="TreeGrafter"/>
</dbReference>
<feature type="transmembrane region" description="Helical" evidence="11">
    <location>
        <begin position="197"/>
        <end position="225"/>
    </location>
</feature>
<dbReference type="EMBL" id="AJYA01000019">
    <property type="protein sequence ID" value="EIM76619.1"/>
    <property type="molecule type" value="Genomic_DNA"/>
</dbReference>
<sequence length="239" mass="26132">MLATHKGSMYRLGSASFTGLPQALRQGFTGNQVVFAQDDRIIGYFLLHSGLRQGMEAMIGSLSADYPVHLLSGDQDHERTSMAQRLGSEVQLNFRQSPQDKLDYLEKLRAAGQHALMIGDGLNDAGALKAAHVGIALTDQASHFSPASDAILDASMLEQLPRFFRFSRQSRNVIKASFGLSFTYNAFGVYFAVQGLISPLFCAILMPISSLSVVLFTTLATNYLAHRQGLSLKPTVSWK</sequence>
<dbReference type="InterPro" id="IPR023214">
    <property type="entry name" value="HAD_sf"/>
</dbReference>
<dbReference type="GO" id="GO:0005886">
    <property type="term" value="C:plasma membrane"/>
    <property type="evidence" value="ECO:0007669"/>
    <property type="project" value="UniProtKB-SubCell"/>
</dbReference>
<keyword evidence="8 11" id="KW-1133">Transmembrane helix</keyword>
<dbReference type="PANTHER" id="PTHR43520:SF5">
    <property type="entry name" value="CATION-TRANSPORTING P-TYPE ATPASE-RELATED"/>
    <property type="match status" value="1"/>
</dbReference>
<evidence type="ECO:0000256" key="10">
    <source>
        <dbReference type="ARBA" id="ARBA00023136"/>
    </source>
</evidence>
<dbReference type="Gene3D" id="3.40.50.1000">
    <property type="entry name" value="HAD superfamily/HAD-like"/>
    <property type="match status" value="1"/>
</dbReference>
<dbReference type="InterPro" id="IPR036412">
    <property type="entry name" value="HAD-like_sf"/>
</dbReference>
<evidence type="ECO:0000313" key="12">
    <source>
        <dbReference type="EMBL" id="EIM76619.1"/>
    </source>
</evidence>
<dbReference type="GO" id="GO:0043682">
    <property type="term" value="F:P-type divalent copper transporter activity"/>
    <property type="evidence" value="ECO:0007669"/>
    <property type="project" value="TreeGrafter"/>
</dbReference>
<dbReference type="GO" id="GO:0005507">
    <property type="term" value="F:copper ion binding"/>
    <property type="evidence" value="ECO:0007669"/>
    <property type="project" value="TreeGrafter"/>
</dbReference>